<name>A0ABQ8WS53_PENCH</name>
<dbReference type="InterPro" id="IPR013087">
    <property type="entry name" value="Znf_C2H2_type"/>
</dbReference>
<keyword evidence="3 5" id="KW-0863">Zinc-finger</keyword>
<dbReference type="Gene3D" id="3.30.160.60">
    <property type="entry name" value="Classic Zinc Finger"/>
    <property type="match status" value="3"/>
</dbReference>
<sequence length="300" mass="34882">MFECATCDYEFYWQVDCDEHMNDYDHWIECQTCTRLFRTRIACNQHMNAVDHWAPTFDCEVCTSTFHTQHAANQHMNAKGHWLPTVPCETCSTKFHTQQAAENHMRAKGHYRNYCQQCDRRFMNDNCLRQHLNSRIHRGTAITCPFCRTGFVTASGVSHHLESGSCPQAKGLNRHRIHQAIRQLDPNGYVCKKQLAWYDEEDCTYEVTGSAYNGSYWVCYLCKKKFNSGKSLESHVNSPVHKEKVYHCLKRGCPKEFHSLAGLFNHLESESCGFIRFEGVQQVHKQLNDAMMGRRMITGF</sequence>
<keyword evidence="2" id="KW-0677">Repeat</keyword>
<dbReference type="SMART" id="SM00355">
    <property type="entry name" value="ZnF_C2H2"/>
    <property type="match status" value="8"/>
</dbReference>
<dbReference type="PANTHER" id="PTHR24409">
    <property type="entry name" value="ZINC FINGER PROTEIN 142"/>
    <property type="match status" value="1"/>
</dbReference>
<evidence type="ECO:0000256" key="1">
    <source>
        <dbReference type="ARBA" id="ARBA00022723"/>
    </source>
</evidence>
<keyword evidence="8" id="KW-1185">Reference proteome</keyword>
<evidence type="ECO:0000313" key="7">
    <source>
        <dbReference type="EMBL" id="KAJ5275513.1"/>
    </source>
</evidence>
<dbReference type="SUPFAM" id="SSF57667">
    <property type="entry name" value="beta-beta-alpha zinc fingers"/>
    <property type="match status" value="2"/>
</dbReference>
<evidence type="ECO:0000256" key="3">
    <source>
        <dbReference type="ARBA" id="ARBA00022771"/>
    </source>
</evidence>
<keyword evidence="4" id="KW-0862">Zinc</keyword>
<gene>
    <name evidence="7" type="ORF">N7505_004058</name>
</gene>
<proteinExistence type="predicted"/>
<dbReference type="PANTHER" id="PTHR24409:SF356">
    <property type="entry name" value="C2H2 FINGER DOMAIN TRANSCRIPTION FACTOR (EUROFUNG)"/>
    <property type="match status" value="1"/>
</dbReference>
<organism evidence="7 8">
    <name type="scientific">Penicillium chrysogenum</name>
    <name type="common">Penicillium notatum</name>
    <dbReference type="NCBI Taxonomy" id="5076"/>
    <lineage>
        <taxon>Eukaryota</taxon>
        <taxon>Fungi</taxon>
        <taxon>Dikarya</taxon>
        <taxon>Ascomycota</taxon>
        <taxon>Pezizomycotina</taxon>
        <taxon>Eurotiomycetes</taxon>
        <taxon>Eurotiomycetidae</taxon>
        <taxon>Eurotiales</taxon>
        <taxon>Aspergillaceae</taxon>
        <taxon>Penicillium</taxon>
        <taxon>Penicillium chrysogenum species complex</taxon>
    </lineage>
</organism>
<dbReference type="EMBL" id="JAPVEB010000002">
    <property type="protein sequence ID" value="KAJ5275513.1"/>
    <property type="molecule type" value="Genomic_DNA"/>
</dbReference>
<dbReference type="PROSITE" id="PS00028">
    <property type="entry name" value="ZINC_FINGER_C2H2_1"/>
    <property type="match status" value="5"/>
</dbReference>
<evidence type="ECO:0000259" key="6">
    <source>
        <dbReference type="PROSITE" id="PS50157"/>
    </source>
</evidence>
<evidence type="ECO:0000256" key="2">
    <source>
        <dbReference type="ARBA" id="ARBA00022737"/>
    </source>
</evidence>
<evidence type="ECO:0000256" key="4">
    <source>
        <dbReference type="ARBA" id="ARBA00022833"/>
    </source>
</evidence>
<dbReference type="InterPro" id="IPR036236">
    <property type="entry name" value="Znf_C2H2_sf"/>
</dbReference>
<dbReference type="InterPro" id="IPR003604">
    <property type="entry name" value="Matrin/U1-like-C_Znf_C2H2"/>
</dbReference>
<evidence type="ECO:0000256" key="5">
    <source>
        <dbReference type="PROSITE-ProRule" id="PRU00042"/>
    </source>
</evidence>
<reference evidence="7 8" key="1">
    <citation type="journal article" date="2023" name="IMA Fungus">
        <title>Comparative genomic study of the Penicillium genus elucidates a diverse pangenome and 15 lateral gene transfer events.</title>
        <authorList>
            <person name="Petersen C."/>
            <person name="Sorensen T."/>
            <person name="Nielsen M.R."/>
            <person name="Sondergaard T.E."/>
            <person name="Sorensen J.L."/>
            <person name="Fitzpatrick D.A."/>
            <person name="Frisvad J.C."/>
            <person name="Nielsen K.L."/>
        </authorList>
    </citation>
    <scope>NUCLEOTIDE SEQUENCE [LARGE SCALE GENOMIC DNA]</scope>
    <source>
        <strain evidence="7 8">IBT 3361</strain>
    </source>
</reference>
<dbReference type="Pfam" id="PF12874">
    <property type="entry name" value="zf-met"/>
    <property type="match status" value="2"/>
</dbReference>
<protein>
    <submittedName>
        <fullName evidence="7">Zinc finger C2H2</fullName>
    </submittedName>
</protein>
<dbReference type="SMART" id="SM00451">
    <property type="entry name" value="ZnF_U1"/>
    <property type="match status" value="2"/>
</dbReference>
<feature type="domain" description="C2H2-type" evidence="6">
    <location>
        <begin position="113"/>
        <end position="142"/>
    </location>
</feature>
<feature type="domain" description="C2H2-type" evidence="6">
    <location>
        <begin position="217"/>
        <end position="246"/>
    </location>
</feature>
<accession>A0ABQ8WS53</accession>
<evidence type="ECO:0000313" key="8">
    <source>
        <dbReference type="Proteomes" id="UP001220256"/>
    </source>
</evidence>
<dbReference type="PROSITE" id="PS50157">
    <property type="entry name" value="ZINC_FINGER_C2H2_2"/>
    <property type="match status" value="2"/>
</dbReference>
<comment type="caution">
    <text evidence="7">The sequence shown here is derived from an EMBL/GenBank/DDBJ whole genome shotgun (WGS) entry which is preliminary data.</text>
</comment>
<dbReference type="Proteomes" id="UP001220256">
    <property type="component" value="Unassembled WGS sequence"/>
</dbReference>
<keyword evidence="1" id="KW-0479">Metal-binding</keyword>